<protein>
    <submittedName>
        <fullName evidence="2">Uncharacterized protein</fullName>
    </submittedName>
</protein>
<evidence type="ECO:0000256" key="1">
    <source>
        <dbReference type="SAM" id="MobiDB-lite"/>
    </source>
</evidence>
<dbReference type="Proteomes" id="UP001218218">
    <property type="component" value="Unassembled WGS sequence"/>
</dbReference>
<evidence type="ECO:0000313" key="2">
    <source>
        <dbReference type="EMBL" id="KAJ7312686.1"/>
    </source>
</evidence>
<reference evidence="2" key="1">
    <citation type="submission" date="2023-03" db="EMBL/GenBank/DDBJ databases">
        <title>Massive genome expansion in bonnet fungi (Mycena s.s.) driven by repeated elements and novel gene families across ecological guilds.</title>
        <authorList>
            <consortium name="Lawrence Berkeley National Laboratory"/>
            <person name="Harder C.B."/>
            <person name="Miyauchi S."/>
            <person name="Viragh M."/>
            <person name="Kuo A."/>
            <person name="Thoen E."/>
            <person name="Andreopoulos B."/>
            <person name="Lu D."/>
            <person name="Skrede I."/>
            <person name="Drula E."/>
            <person name="Henrissat B."/>
            <person name="Morin E."/>
            <person name="Kohler A."/>
            <person name="Barry K."/>
            <person name="LaButti K."/>
            <person name="Morin E."/>
            <person name="Salamov A."/>
            <person name="Lipzen A."/>
            <person name="Mereny Z."/>
            <person name="Hegedus B."/>
            <person name="Baldrian P."/>
            <person name="Stursova M."/>
            <person name="Weitz H."/>
            <person name="Taylor A."/>
            <person name="Grigoriev I.V."/>
            <person name="Nagy L.G."/>
            <person name="Martin F."/>
            <person name="Kauserud H."/>
        </authorList>
    </citation>
    <scope>NUCLEOTIDE SEQUENCE</scope>
    <source>
        <strain evidence="2">CBHHK002</strain>
    </source>
</reference>
<feature type="region of interest" description="Disordered" evidence="1">
    <location>
        <begin position="114"/>
        <end position="158"/>
    </location>
</feature>
<proteinExistence type="predicted"/>
<evidence type="ECO:0000313" key="3">
    <source>
        <dbReference type="Proteomes" id="UP001218218"/>
    </source>
</evidence>
<dbReference type="EMBL" id="JARIHO010000070">
    <property type="protein sequence ID" value="KAJ7312686.1"/>
    <property type="molecule type" value="Genomic_DNA"/>
</dbReference>
<comment type="caution">
    <text evidence="2">The sequence shown here is derived from an EMBL/GenBank/DDBJ whole genome shotgun (WGS) entry which is preliminary data.</text>
</comment>
<sequence length="194" mass="21031">MAPIITSKLTSFLAQHNRSKSLSLTARRLHVLILGLIPGAIGQRLAREGIDPPQCRGRDVLRAGVLHVPRGVRAHSRSGGFDDACVLMGTPPRTTHHRAPSIVLESDSSYSSIGSASSHGSSRDSASYTISSNLTTTRRRRSPQARRELAAAAALGKGLTSERANRRGGVWSGWGRVCLWRDWDESRSLFARAV</sequence>
<gene>
    <name evidence="2" type="ORF">DFH08DRAFT_973221</name>
</gene>
<accession>A0AAD6Z9T4</accession>
<dbReference type="AlphaFoldDB" id="A0AAD6Z9T4"/>
<name>A0AAD6Z9T4_9AGAR</name>
<keyword evidence="3" id="KW-1185">Reference proteome</keyword>
<feature type="compositionally biased region" description="Low complexity" evidence="1">
    <location>
        <begin position="114"/>
        <end position="128"/>
    </location>
</feature>
<organism evidence="2 3">
    <name type="scientific">Mycena albidolilacea</name>
    <dbReference type="NCBI Taxonomy" id="1033008"/>
    <lineage>
        <taxon>Eukaryota</taxon>
        <taxon>Fungi</taxon>
        <taxon>Dikarya</taxon>
        <taxon>Basidiomycota</taxon>
        <taxon>Agaricomycotina</taxon>
        <taxon>Agaricomycetes</taxon>
        <taxon>Agaricomycetidae</taxon>
        <taxon>Agaricales</taxon>
        <taxon>Marasmiineae</taxon>
        <taxon>Mycenaceae</taxon>
        <taxon>Mycena</taxon>
    </lineage>
</organism>